<feature type="compositionally biased region" description="Low complexity" evidence="1">
    <location>
        <begin position="66"/>
        <end position="112"/>
    </location>
</feature>
<comment type="caution">
    <text evidence="4">The sequence shown here is derived from an EMBL/GenBank/DDBJ whole genome shotgun (WGS) entry which is preliminary data.</text>
</comment>
<feature type="transmembrane region" description="Helical" evidence="2">
    <location>
        <begin position="26"/>
        <end position="45"/>
    </location>
</feature>
<name>A0A4U6QFB5_9ACTN</name>
<accession>A0A4U6QFB5</accession>
<dbReference type="AlphaFoldDB" id="A0A4U6QFB5"/>
<keyword evidence="2" id="KW-0812">Transmembrane</keyword>
<keyword evidence="2" id="KW-1133">Transmembrane helix</keyword>
<protein>
    <submittedName>
        <fullName evidence="4">DM13 domain-containing protein</fullName>
    </submittedName>
</protein>
<evidence type="ECO:0000256" key="2">
    <source>
        <dbReference type="SAM" id="Phobius"/>
    </source>
</evidence>
<evidence type="ECO:0000259" key="3">
    <source>
        <dbReference type="PROSITE" id="PS51549"/>
    </source>
</evidence>
<evidence type="ECO:0000313" key="4">
    <source>
        <dbReference type="EMBL" id="TKV58732.1"/>
    </source>
</evidence>
<proteinExistence type="predicted"/>
<dbReference type="RefSeq" id="WP_137450391.1">
    <property type="nucleotide sequence ID" value="NZ_SZZH01000003.1"/>
</dbReference>
<feature type="region of interest" description="Disordered" evidence="1">
    <location>
        <begin position="66"/>
        <end position="128"/>
    </location>
</feature>
<dbReference type="Pfam" id="PF10517">
    <property type="entry name" value="DM13"/>
    <property type="match status" value="1"/>
</dbReference>
<dbReference type="InterPro" id="IPR019545">
    <property type="entry name" value="DM13_domain"/>
</dbReference>
<keyword evidence="2" id="KW-0472">Membrane</keyword>
<feature type="region of interest" description="Disordered" evidence="1">
    <location>
        <begin position="1"/>
        <end position="21"/>
    </location>
</feature>
<dbReference type="OrthoDB" id="4751481at2"/>
<dbReference type="Proteomes" id="UP000306985">
    <property type="component" value="Unassembled WGS sequence"/>
</dbReference>
<dbReference type="EMBL" id="SZZH01000003">
    <property type="protein sequence ID" value="TKV58732.1"/>
    <property type="molecule type" value="Genomic_DNA"/>
</dbReference>
<evidence type="ECO:0000313" key="5">
    <source>
        <dbReference type="Proteomes" id="UP000306985"/>
    </source>
</evidence>
<evidence type="ECO:0000256" key="1">
    <source>
        <dbReference type="SAM" id="MobiDB-lite"/>
    </source>
</evidence>
<dbReference type="PROSITE" id="PS51549">
    <property type="entry name" value="DM13"/>
    <property type="match status" value="1"/>
</dbReference>
<sequence>MNSPVSPRRLPSPSPAEVPRRRSRRWWWVAAAVLVVVAGVGAALFEPWRLFTRSSIDEAAPAAAATPAAASTSPAPSVTMTPSTGPGTAVPAPSSSPAPATTSAPDTTARPASPEPLVDGEHATSGTATVVTAADGRRYVRLENFSTSDGPDVHVILSDRSSGQADWGVYDDGRHVELGELKATDGNQNYEIPADVDLAGLQSVVIWCDRFDVAFGTAALTA</sequence>
<keyword evidence="5" id="KW-1185">Reference proteome</keyword>
<gene>
    <name evidence="4" type="ORF">FDO65_14545</name>
</gene>
<organism evidence="4 5">
    <name type="scientific">Nakamurella flava</name>
    <dbReference type="NCBI Taxonomy" id="2576308"/>
    <lineage>
        <taxon>Bacteria</taxon>
        <taxon>Bacillati</taxon>
        <taxon>Actinomycetota</taxon>
        <taxon>Actinomycetes</taxon>
        <taxon>Nakamurellales</taxon>
        <taxon>Nakamurellaceae</taxon>
        <taxon>Nakamurella</taxon>
    </lineage>
</organism>
<reference evidence="4 5" key="1">
    <citation type="submission" date="2019-05" db="EMBL/GenBank/DDBJ databases">
        <title>Nakamurella sp. N5BH11, whole genome shotgun sequence.</title>
        <authorList>
            <person name="Tuo L."/>
        </authorList>
    </citation>
    <scope>NUCLEOTIDE SEQUENCE [LARGE SCALE GENOMIC DNA]</scope>
    <source>
        <strain evidence="4 5">N5BH11</strain>
    </source>
</reference>
<feature type="domain" description="DM13" evidence="3">
    <location>
        <begin position="111"/>
        <end position="221"/>
    </location>
</feature>